<proteinExistence type="predicted"/>
<gene>
    <name evidence="1" type="ORF">HMPREF9141_1704</name>
</gene>
<comment type="caution">
    <text evidence="1">The sequence shown here is derived from an EMBL/GenBank/DDBJ whole genome shotgun (WGS) entry which is preliminary data.</text>
</comment>
<dbReference type="HOGENOM" id="CLU_3220179_0_0_10"/>
<evidence type="ECO:0000313" key="2">
    <source>
        <dbReference type="Proteomes" id="UP000005697"/>
    </source>
</evidence>
<organism evidence="1 2">
    <name type="scientific">Prevotella multiformis DSM 16608</name>
    <dbReference type="NCBI Taxonomy" id="888743"/>
    <lineage>
        <taxon>Bacteria</taxon>
        <taxon>Pseudomonadati</taxon>
        <taxon>Bacteroidota</taxon>
        <taxon>Bacteroidia</taxon>
        <taxon>Bacteroidales</taxon>
        <taxon>Prevotellaceae</taxon>
        <taxon>Prevotella</taxon>
    </lineage>
</organism>
<sequence length="44" mass="5230">MIRRQMVCFSVERKSDGCHSMKKKKAACRNTRPSPTLFTRRKRC</sequence>
<evidence type="ECO:0000313" key="1">
    <source>
        <dbReference type="EMBL" id="EGC19830.1"/>
    </source>
</evidence>
<accession>F0F7Y7</accession>
<dbReference type="Proteomes" id="UP000005697">
    <property type="component" value="Unassembled WGS sequence"/>
</dbReference>
<keyword evidence="2" id="KW-1185">Reference proteome</keyword>
<reference evidence="1 2" key="1">
    <citation type="submission" date="2011-01" db="EMBL/GenBank/DDBJ databases">
        <authorList>
            <person name="Muzny D."/>
            <person name="Qin X."/>
            <person name="Deng J."/>
            <person name="Jiang H."/>
            <person name="Liu Y."/>
            <person name="Qu J."/>
            <person name="Song X.-Z."/>
            <person name="Zhang L."/>
            <person name="Thornton R."/>
            <person name="Coyle M."/>
            <person name="Francisco L."/>
            <person name="Jackson L."/>
            <person name="Javaid M."/>
            <person name="Korchina V."/>
            <person name="Kovar C."/>
            <person name="Mata R."/>
            <person name="Mathew T."/>
            <person name="Ngo R."/>
            <person name="Nguyen L."/>
            <person name="Nguyen N."/>
            <person name="Okwuonu G."/>
            <person name="Ongeri F."/>
            <person name="Pham C."/>
            <person name="Simmons D."/>
            <person name="Wilczek-Boney K."/>
            <person name="Hale W."/>
            <person name="Jakkamsetti A."/>
            <person name="Pham P."/>
            <person name="Ruth R."/>
            <person name="San Lucas F."/>
            <person name="Warren J."/>
            <person name="Zhang J."/>
            <person name="Zhao Z."/>
            <person name="Zhou C."/>
            <person name="Zhu D."/>
            <person name="Lee S."/>
            <person name="Bess C."/>
            <person name="Blankenburg K."/>
            <person name="Forbes L."/>
            <person name="Fu Q."/>
            <person name="Gubbala S."/>
            <person name="Hirani K."/>
            <person name="Jayaseelan J.C."/>
            <person name="Lara F."/>
            <person name="Munidasa M."/>
            <person name="Palculict T."/>
            <person name="Patil S."/>
            <person name="Pu L.-L."/>
            <person name="Saada N."/>
            <person name="Tang L."/>
            <person name="Weissenberger G."/>
            <person name="Zhu Y."/>
            <person name="Hemphill L."/>
            <person name="Shang Y."/>
            <person name="Youmans B."/>
            <person name="Ayvaz T."/>
            <person name="Ross M."/>
            <person name="Santibanez J."/>
            <person name="Aqrawi P."/>
            <person name="Gross S."/>
            <person name="Joshi V."/>
            <person name="Fowler G."/>
            <person name="Nazareth L."/>
            <person name="Reid J."/>
            <person name="Worley K."/>
            <person name="Petrosino J."/>
            <person name="Highlander S."/>
            <person name="Gibbs R."/>
        </authorList>
    </citation>
    <scope>NUCLEOTIDE SEQUENCE [LARGE SCALE GENOMIC DNA]</scope>
    <source>
        <strain evidence="1 2">DSM 16608</strain>
    </source>
</reference>
<dbReference type="AlphaFoldDB" id="F0F7Y7"/>
<protein>
    <submittedName>
        <fullName evidence="1">Uncharacterized protein</fullName>
    </submittedName>
</protein>
<dbReference type="EMBL" id="AEWX01000024">
    <property type="protein sequence ID" value="EGC19830.1"/>
    <property type="molecule type" value="Genomic_DNA"/>
</dbReference>
<name>F0F7Y7_9BACT</name>